<dbReference type="AlphaFoldDB" id="M2S0E3"/>
<evidence type="ECO:0008006" key="3">
    <source>
        <dbReference type="Google" id="ProtNLM"/>
    </source>
</evidence>
<dbReference type="eggNOG" id="ENOG502S15T">
    <property type="taxonomic scope" value="Eukaryota"/>
</dbReference>
<dbReference type="Proteomes" id="UP000016934">
    <property type="component" value="Unassembled WGS sequence"/>
</dbReference>
<dbReference type="Gene3D" id="3.40.50.1820">
    <property type="entry name" value="alpha/beta hydrolase"/>
    <property type="match status" value="2"/>
</dbReference>
<dbReference type="OrthoDB" id="408373at2759"/>
<reference evidence="1 2" key="1">
    <citation type="journal article" date="2012" name="PLoS Pathog.">
        <title>Diverse lifestyles and strategies of plant pathogenesis encoded in the genomes of eighteen Dothideomycetes fungi.</title>
        <authorList>
            <person name="Ohm R.A."/>
            <person name="Feau N."/>
            <person name="Henrissat B."/>
            <person name="Schoch C.L."/>
            <person name="Horwitz B.A."/>
            <person name="Barry K.W."/>
            <person name="Condon B.J."/>
            <person name="Copeland A.C."/>
            <person name="Dhillon B."/>
            <person name="Glaser F."/>
            <person name="Hesse C.N."/>
            <person name="Kosti I."/>
            <person name="LaButti K."/>
            <person name="Lindquist E.A."/>
            <person name="Lucas S."/>
            <person name="Salamov A.A."/>
            <person name="Bradshaw R.E."/>
            <person name="Ciuffetti L."/>
            <person name="Hamelin R.C."/>
            <person name="Kema G.H.J."/>
            <person name="Lawrence C."/>
            <person name="Scott J.A."/>
            <person name="Spatafora J.W."/>
            <person name="Turgeon B.G."/>
            <person name="de Wit P.J.G.M."/>
            <person name="Zhong S."/>
            <person name="Goodwin S.B."/>
            <person name="Grigoriev I.V."/>
        </authorList>
    </citation>
    <scope>NUCLEOTIDE SEQUENCE [LARGE SCALE GENOMIC DNA]</scope>
    <source>
        <strain evidence="2">ND90Pr / ATCC 201652</strain>
    </source>
</reference>
<organism evidence="1 2">
    <name type="scientific">Cochliobolus sativus (strain ND90Pr / ATCC 201652)</name>
    <name type="common">Common root rot and spot blotch fungus</name>
    <name type="synonym">Bipolaris sorokiniana</name>
    <dbReference type="NCBI Taxonomy" id="665912"/>
    <lineage>
        <taxon>Eukaryota</taxon>
        <taxon>Fungi</taxon>
        <taxon>Dikarya</taxon>
        <taxon>Ascomycota</taxon>
        <taxon>Pezizomycotina</taxon>
        <taxon>Dothideomycetes</taxon>
        <taxon>Pleosporomycetidae</taxon>
        <taxon>Pleosporales</taxon>
        <taxon>Pleosporineae</taxon>
        <taxon>Pleosporaceae</taxon>
        <taxon>Bipolaris</taxon>
    </lineage>
</organism>
<accession>M2S0E3</accession>
<dbReference type="GeneID" id="19132939"/>
<dbReference type="PANTHER" id="PTHR37017:SF11">
    <property type="entry name" value="ESTERASE_LIPASE_THIOESTERASE DOMAIN-CONTAINING PROTEIN"/>
    <property type="match status" value="1"/>
</dbReference>
<evidence type="ECO:0000313" key="2">
    <source>
        <dbReference type="Proteomes" id="UP000016934"/>
    </source>
</evidence>
<sequence length="173" mass="19300">MSKPTIVFETEAVAHPSVGAEPPNKGLEDDTAALRSTLERLSDDGKNIFLVMHSYGGLVGKNALKGLGCKQRIVYYHDLDDEAHKSAITRLKHQSARIFTDEVTYEPWYEIPMYFFCEANKALLLPIQQQMAQTLGKDAPTFKSVESHLPFLSQALEIVQSLEYAAKVGQSKK</sequence>
<dbReference type="HOGENOM" id="CLU_046066_1_3_1"/>
<dbReference type="OMA" id="NIFLVMH"/>
<dbReference type="InterPro" id="IPR052897">
    <property type="entry name" value="Sec-Metab_Biosynth_Hydrolase"/>
</dbReference>
<dbReference type="SUPFAM" id="SSF53474">
    <property type="entry name" value="alpha/beta-Hydrolases"/>
    <property type="match status" value="1"/>
</dbReference>
<evidence type="ECO:0000313" key="1">
    <source>
        <dbReference type="EMBL" id="EMD60723.1"/>
    </source>
</evidence>
<dbReference type="EMBL" id="KB445650">
    <property type="protein sequence ID" value="EMD60723.1"/>
    <property type="molecule type" value="Genomic_DNA"/>
</dbReference>
<dbReference type="RefSeq" id="XP_007704002.1">
    <property type="nucleotide sequence ID" value="XM_007705812.1"/>
</dbReference>
<reference evidence="2" key="2">
    <citation type="journal article" date="2013" name="PLoS Genet.">
        <title>Comparative genome structure, secondary metabolite, and effector coding capacity across Cochliobolus pathogens.</title>
        <authorList>
            <person name="Condon B.J."/>
            <person name="Leng Y."/>
            <person name="Wu D."/>
            <person name="Bushley K.E."/>
            <person name="Ohm R.A."/>
            <person name="Otillar R."/>
            <person name="Martin J."/>
            <person name="Schackwitz W."/>
            <person name="Grimwood J."/>
            <person name="MohdZainudin N."/>
            <person name="Xue C."/>
            <person name="Wang R."/>
            <person name="Manning V.A."/>
            <person name="Dhillon B."/>
            <person name="Tu Z.J."/>
            <person name="Steffenson B.J."/>
            <person name="Salamov A."/>
            <person name="Sun H."/>
            <person name="Lowry S."/>
            <person name="LaButti K."/>
            <person name="Han J."/>
            <person name="Copeland A."/>
            <person name="Lindquist E."/>
            <person name="Barry K."/>
            <person name="Schmutz J."/>
            <person name="Baker S.E."/>
            <person name="Ciuffetti L.M."/>
            <person name="Grigoriev I.V."/>
            <person name="Zhong S."/>
            <person name="Turgeon B.G."/>
        </authorList>
    </citation>
    <scope>NUCLEOTIDE SEQUENCE [LARGE SCALE GENOMIC DNA]</scope>
    <source>
        <strain evidence="2">ND90Pr / ATCC 201652</strain>
    </source>
</reference>
<proteinExistence type="predicted"/>
<dbReference type="InterPro" id="IPR029058">
    <property type="entry name" value="AB_hydrolase_fold"/>
</dbReference>
<dbReference type="PANTHER" id="PTHR37017">
    <property type="entry name" value="AB HYDROLASE-1 DOMAIN-CONTAINING PROTEIN-RELATED"/>
    <property type="match status" value="1"/>
</dbReference>
<protein>
    <recommendedName>
        <fullName evidence="3">AB hydrolase-1 domain-containing protein</fullName>
    </recommendedName>
</protein>
<name>M2S0E3_COCSN</name>
<keyword evidence="2" id="KW-1185">Reference proteome</keyword>
<gene>
    <name evidence="1" type="ORF">COCSADRAFT_174978</name>
</gene>
<dbReference type="KEGG" id="bsc:COCSADRAFT_174978"/>